<accession>A0A5C6X5D2</accession>
<reference evidence="2 3" key="1">
    <citation type="submission" date="2019-08" db="EMBL/GenBank/DDBJ databases">
        <title>Bradymonadales sp. TMQ4.</title>
        <authorList>
            <person name="Liang Q."/>
        </authorList>
    </citation>
    <scope>NUCLEOTIDE SEQUENCE [LARGE SCALE GENOMIC DNA]</scope>
    <source>
        <strain evidence="2 3">TMQ4</strain>
    </source>
</reference>
<dbReference type="PANTHER" id="PTHR45982">
    <property type="entry name" value="REGULATOR OF CHROMOSOME CONDENSATION"/>
    <property type="match status" value="1"/>
</dbReference>
<proteinExistence type="predicted"/>
<dbReference type="PANTHER" id="PTHR45982:SF1">
    <property type="entry name" value="REGULATOR OF CHROMOSOME CONDENSATION"/>
    <property type="match status" value="1"/>
</dbReference>
<dbReference type="InterPro" id="IPR009091">
    <property type="entry name" value="RCC1/BLIP-II"/>
</dbReference>
<evidence type="ECO:0000313" key="3">
    <source>
        <dbReference type="Proteomes" id="UP000321412"/>
    </source>
</evidence>
<gene>
    <name evidence="2" type="ORF">FRC98_09725</name>
</gene>
<dbReference type="Pfam" id="PF13540">
    <property type="entry name" value="RCC1_2"/>
    <property type="match status" value="3"/>
</dbReference>
<dbReference type="GO" id="GO:0005085">
    <property type="term" value="F:guanyl-nucleotide exchange factor activity"/>
    <property type="evidence" value="ECO:0007669"/>
    <property type="project" value="TreeGrafter"/>
</dbReference>
<protein>
    <recommendedName>
        <fullName evidence="4">Chromosome condensation regulator RCC1</fullName>
    </recommendedName>
</protein>
<dbReference type="AlphaFoldDB" id="A0A5C6X5D2"/>
<dbReference type="EMBL" id="VOSM01000004">
    <property type="protein sequence ID" value="TXD37010.1"/>
    <property type="molecule type" value="Genomic_DNA"/>
</dbReference>
<dbReference type="OrthoDB" id="9758365at2"/>
<feature type="region of interest" description="Disordered" evidence="1">
    <location>
        <begin position="66"/>
        <end position="110"/>
    </location>
</feature>
<keyword evidence="3" id="KW-1185">Reference proteome</keyword>
<evidence type="ECO:0008006" key="4">
    <source>
        <dbReference type="Google" id="ProtNLM"/>
    </source>
</evidence>
<dbReference type="InterPro" id="IPR000408">
    <property type="entry name" value="Reg_chr_condens"/>
</dbReference>
<dbReference type="SUPFAM" id="SSF50985">
    <property type="entry name" value="RCC1/BLIP-II"/>
    <property type="match status" value="1"/>
</dbReference>
<dbReference type="Gene3D" id="2.130.10.30">
    <property type="entry name" value="Regulator of chromosome condensation 1/beta-lactamase-inhibitor protein II"/>
    <property type="match status" value="2"/>
</dbReference>
<evidence type="ECO:0000313" key="2">
    <source>
        <dbReference type="EMBL" id="TXD37010.1"/>
    </source>
</evidence>
<dbReference type="PROSITE" id="PS50012">
    <property type="entry name" value="RCC1_3"/>
    <property type="match status" value="3"/>
</dbReference>
<sequence>MLSLTGVLMLSVPHYLLTRWFSLPALGALTLLLGACDANSQACESSVDCYVGESCVLGTCVLDEEPDLDAGPDTPDEDADDTDTPDEDAGDTDQSDADTDTETDTDTDVIDEPPHPIAISAAMNFSCTILSDRTVWCWGDNSAGFITGADDEALTPRKIDGFDGAVEIATANARICVRTEEGAVLCRGDGALGSGAALVTKIDEGATQLNAGGYHMCATVGADAALYCWGDNGFEQIGGNNDDPTIVPAPIAGASNINLFAGGDFHTCMATTSDEVRCLGHNIDLQLGVEGGQSGELITHPFFSASTNPVFELVAGGSHNCVLSESAEVWCWGDNSFGQLATELTSLETSAQPVMIDLSDALSDLAAGFERTCGIGTGGKVFCWGRDEYDQLQHVHEIPDLEGVDELAIGQRHTCALTRDHAIFCWGKNHLGQLGNGSLTDLEVPLDPVEAPWAQ</sequence>
<comment type="caution">
    <text evidence="2">The sequence shown here is derived from an EMBL/GenBank/DDBJ whole genome shotgun (WGS) entry which is preliminary data.</text>
</comment>
<dbReference type="Proteomes" id="UP000321412">
    <property type="component" value="Unassembled WGS sequence"/>
</dbReference>
<dbReference type="InterPro" id="IPR051553">
    <property type="entry name" value="Ran_GTPase-activating"/>
</dbReference>
<organism evidence="2 3">
    <name type="scientific">Lujinxingia vulgaris</name>
    <dbReference type="NCBI Taxonomy" id="2600176"/>
    <lineage>
        <taxon>Bacteria</taxon>
        <taxon>Deltaproteobacteria</taxon>
        <taxon>Bradymonadales</taxon>
        <taxon>Lujinxingiaceae</taxon>
        <taxon>Lujinxingia</taxon>
    </lineage>
</organism>
<name>A0A5C6X5D2_9DELT</name>
<dbReference type="GO" id="GO:0005737">
    <property type="term" value="C:cytoplasm"/>
    <property type="evidence" value="ECO:0007669"/>
    <property type="project" value="TreeGrafter"/>
</dbReference>
<evidence type="ECO:0000256" key="1">
    <source>
        <dbReference type="SAM" id="MobiDB-lite"/>
    </source>
</evidence>